<dbReference type="SMART" id="SM00267">
    <property type="entry name" value="GGDEF"/>
    <property type="match status" value="1"/>
</dbReference>
<feature type="transmembrane region" description="Helical" evidence="1">
    <location>
        <begin position="113"/>
        <end position="130"/>
    </location>
</feature>
<dbReference type="CDD" id="cd01949">
    <property type="entry name" value="GGDEF"/>
    <property type="match status" value="1"/>
</dbReference>
<dbReference type="AlphaFoldDB" id="A0A6N4WJK2"/>
<evidence type="ECO:0000256" key="1">
    <source>
        <dbReference type="SAM" id="Phobius"/>
    </source>
</evidence>
<keyword evidence="1" id="KW-0812">Transmembrane</keyword>
<evidence type="ECO:0000313" key="4">
    <source>
        <dbReference type="Proteomes" id="UP000467249"/>
    </source>
</evidence>
<evidence type="ECO:0000259" key="2">
    <source>
        <dbReference type="PROSITE" id="PS50887"/>
    </source>
</evidence>
<keyword evidence="1" id="KW-1133">Transmembrane helix</keyword>
<feature type="transmembrane region" description="Helical" evidence="1">
    <location>
        <begin position="90"/>
        <end position="107"/>
    </location>
</feature>
<dbReference type="InterPro" id="IPR050469">
    <property type="entry name" value="Diguanylate_Cyclase"/>
</dbReference>
<dbReference type="KEGG" id="many:MANY_46780"/>
<accession>A0A6N4WJK2</accession>
<name>A0A6N4WJK2_9MYCO</name>
<proteinExistence type="predicted"/>
<feature type="domain" description="GGDEF" evidence="2">
    <location>
        <begin position="226"/>
        <end position="357"/>
    </location>
</feature>
<keyword evidence="4" id="KW-1185">Reference proteome</keyword>
<dbReference type="EMBL" id="AP022620">
    <property type="protein sequence ID" value="BBZ79341.1"/>
    <property type="molecule type" value="Genomic_DNA"/>
</dbReference>
<dbReference type="Gene3D" id="3.30.70.270">
    <property type="match status" value="1"/>
</dbReference>
<protein>
    <recommendedName>
        <fullName evidence="2">GGDEF domain-containing protein</fullName>
    </recommendedName>
</protein>
<dbReference type="PROSITE" id="PS50887">
    <property type="entry name" value="GGDEF"/>
    <property type="match status" value="1"/>
</dbReference>
<dbReference type="Pfam" id="PF00990">
    <property type="entry name" value="GGDEF"/>
    <property type="match status" value="1"/>
</dbReference>
<dbReference type="InterPro" id="IPR043128">
    <property type="entry name" value="Rev_trsase/Diguanyl_cyclase"/>
</dbReference>
<dbReference type="GO" id="GO:0052621">
    <property type="term" value="F:diguanylate cyclase activity"/>
    <property type="evidence" value="ECO:0007669"/>
    <property type="project" value="TreeGrafter"/>
</dbReference>
<keyword evidence="1" id="KW-0472">Membrane</keyword>
<dbReference type="SUPFAM" id="SSF55073">
    <property type="entry name" value="Nucleotide cyclase"/>
    <property type="match status" value="1"/>
</dbReference>
<dbReference type="Proteomes" id="UP000467249">
    <property type="component" value="Chromosome"/>
</dbReference>
<dbReference type="NCBIfam" id="TIGR00254">
    <property type="entry name" value="GGDEF"/>
    <property type="match status" value="1"/>
</dbReference>
<feature type="transmembrane region" description="Helical" evidence="1">
    <location>
        <begin position="164"/>
        <end position="182"/>
    </location>
</feature>
<feature type="transmembrane region" description="Helical" evidence="1">
    <location>
        <begin position="137"/>
        <end position="158"/>
    </location>
</feature>
<dbReference type="PANTHER" id="PTHR45138">
    <property type="entry name" value="REGULATORY COMPONENTS OF SENSORY TRANSDUCTION SYSTEM"/>
    <property type="match status" value="1"/>
</dbReference>
<dbReference type="PANTHER" id="PTHR45138:SF9">
    <property type="entry name" value="DIGUANYLATE CYCLASE DGCM-RELATED"/>
    <property type="match status" value="1"/>
</dbReference>
<sequence>MGAQVNHVRQWWRQPDRYEWFADYLASRRLASIARGVMAVIVAVLAGAMALMTFSPAGPHGWARGVALAVAAGFAGIAAAYALRWPSRRLSTAFSMFGTAGVAVVALTQTEEHAGLLTCWAFLGLAAYVATCHSPRLLVFTVGVALATAVASAARMVLVDDVPMAAATLVLATGGLLTVPFGGQILMRLLWNDAVSTDPLTGLANRRGFRRSARALLRGGLRRGPVCFSVVMIDLDGFKRLNDTLGHAVGDQILVEVAATIQEVGGPGVLAARVGGEEFVIAQASPAREVEMLARRLCAAIAANAWGVTASLGIADVTVTDPAEDVRAVIEGAIAAADMAMYEAKRAGGNQIRQSAAA</sequence>
<feature type="transmembrane region" description="Helical" evidence="1">
    <location>
        <begin position="61"/>
        <end position="83"/>
    </location>
</feature>
<gene>
    <name evidence="3" type="ORF">MANY_46780</name>
</gene>
<dbReference type="InterPro" id="IPR029787">
    <property type="entry name" value="Nucleotide_cyclase"/>
</dbReference>
<feature type="transmembrane region" description="Helical" evidence="1">
    <location>
        <begin position="37"/>
        <end position="55"/>
    </location>
</feature>
<reference evidence="3 4" key="1">
    <citation type="journal article" date="2019" name="Emerg. Microbes Infect.">
        <title>Comprehensive subspecies identification of 175 nontuberculous mycobacteria species based on 7547 genomic profiles.</title>
        <authorList>
            <person name="Matsumoto Y."/>
            <person name="Kinjo T."/>
            <person name="Motooka D."/>
            <person name="Nabeya D."/>
            <person name="Jung N."/>
            <person name="Uechi K."/>
            <person name="Horii T."/>
            <person name="Iida T."/>
            <person name="Fujita J."/>
            <person name="Nakamura S."/>
        </authorList>
    </citation>
    <scope>NUCLEOTIDE SEQUENCE [LARGE SCALE GENOMIC DNA]</scope>
    <source>
        <strain evidence="3 4">JCM 30275</strain>
    </source>
</reference>
<dbReference type="InterPro" id="IPR000160">
    <property type="entry name" value="GGDEF_dom"/>
</dbReference>
<evidence type="ECO:0000313" key="3">
    <source>
        <dbReference type="EMBL" id="BBZ79341.1"/>
    </source>
</evidence>
<organism evidence="3 4">
    <name type="scientific">Mycolicibacterium anyangense</name>
    <dbReference type="NCBI Taxonomy" id="1431246"/>
    <lineage>
        <taxon>Bacteria</taxon>
        <taxon>Bacillati</taxon>
        <taxon>Actinomycetota</taxon>
        <taxon>Actinomycetes</taxon>
        <taxon>Mycobacteriales</taxon>
        <taxon>Mycobacteriaceae</taxon>
        <taxon>Mycolicibacterium</taxon>
    </lineage>
</organism>